<dbReference type="OrthoDB" id="360540at2759"/>
<evidence type="ECO:0000313" key="4">
    <source>
        <dbReference type="Proteomes" id="UP000070412"/>
    </source>
</evidence>
<evidence type="ECO:0000313" key="3">
    <source>
        <dbReference type="EnsemblMetazoa" id="KAF7491773.1"/>
    </source>
</evidence>
<accession>A0A834VFH0</accession>
<keyword evidence="4" id="KW-1185">Reference proteome</keyword>
<keyword evidence="2" id="KW-0131">Cell cycle</keyword>
<gene>
    <name evidence="2" type="ORF">SSS_2049</name>
</gene>
<reference evidence="4" key="1">
    <citation type="journal article" date="2020" name="PLoS Negl. Trop. Dis.">
        <title>High-quality nuclear genome for Sarcoptes scabiei-A critical resource for a neglected parasite.</title>
        <authorList>
            <person name="Korhonen P.K."/>
            <person name="Gasser R.B."/>
            <person name="Ma G."/>
            <person name="Wang T."/>
            <person name="Stroehlein A.J."/>
            <person name="Young N.D."/>
            <person name="Ang C.S."/>
            <person name="Fernando D.D."/>
            <person name="Lu H.C."/>
            <person name="Taylor S."/>
            <person name="Reynolds S.L."/>
            <person name="Mofiz E."/>
            <person name="Najaraj S.H."/>
            <person name="Gowda H."/>
            <person name="Madugundu A."/>
            <person name="Renuse S."/>
            <person name="Holt D."/>
            <person name="Pandey A."/>
            <person name="Papenfuss A.T."/>
            <person name="Fischer K."/>
        </authorList>
    </citation>
    <scope>NUCLEOTIDE SEQUENCE [LARGE SCALE GENOMIC DNA]</scope>
</reference>
<reference evidence="2" key="2">
    <citation type="submission" date="2020-01" db="EMBL/GenBank/DDBJ databases">
        <authorList>
            <person name="Korhonen P.K.K."/>
            <person name="Guangxu M.G."/>
            <person name="Wang T.W."/>
            <person name="Stroehlein A.J.S."/>
            <person name="Young N.D."/>
            <person name="Ang C.-S.A."/>
            <person name="Fernando D.W.F."/>
            <person name="Lu H.L."/>
            <person name="Taylor S.T."/>
            <person name="Ehtesham M.E.M."/>
            <person name="Najaraj S.H.N."/>
            <person name="Harsha G.H.G."/>
            <person name="Madugundu A.M."/>
            <person name="Renuse S.R."/>
            <person name="Holt D.H."/>
            <person name="Pandey A.P."/>
            <person name="Papenfuss A.P."/>
            <person name="Gasser R.B.G."/>
            <person name="Fischer K.F."/>
        </authorList>
    </citation>
    <scope>NUCLEOTIDE SEQUENCE</scope>
    <source>
        <strain evidence="2">SSS_KF_BRIS2020</strain>
    </source>
</reference>
<dbReference type="InterPro" id="IPR009772">
    <property type="entry name" value="CDC123"/>
</dbReference>
<reference evidence="3" key="3">
    <citation type="submission" date="2022-06" db="UniProtKB">
        <authorList>
            <consortium name="EnsemblMetazoa"/>
        </authorList>
    </citation>
    <scope>IDENTIFICATION</scope>
</reference>
<dbReference type="EnsemblMetazoa" id="SSS_2049s_mrna">
    <property type="protein sequence ID" value="KAF7491773.1"/>
    <property type="gene ID" value="SSS_2049"/>
</dbReference>
<dbReference type="PANTHER" id="PTHR15323">
    <property type="entry name" value="D123 PROTEIN"/>
    <property type="match status" value="1"/>
</dbReference>
<dbReference type="GO" id="GO:0005737">
    <property type="term" value="C:cytoplasm"/>
    <property type="evidence" value="ECO:0007669"/>
    <property type="project" value="TreeGrafter"/>
</dbReference>
<proteinExistence type="inferred from homology"/>
<dbReference type="Proteomes" id="UP000070412">
    <property type="component" value="Unassembled WGS sequence"/>
</dbReference>
<keyword evidence="2" id="KW-0132">Cell division</keyword>
<comment type="similarity">
    <text evidence="1">Belongs to the CDC123 family.</text>
</comment>
<dbReference type="PANTHER" id="PTHR15323:SF6">
    <property type="entry name" value="CELL DIVISION CYCLE PROTEIN 123 HOMOLOG"/>
    <property type="match status" value="1"/>
</dbReference>
<evidence type="ECO:0000256" key="1">
    <source>
        <dbReference type="ARBA" id="ARBA00011047"/>
    </source>
</evidence>
<protein>
    <submittedName>
        <fullName evidence="2">Cell division cycle -like protein</fullName>
    </submittedName>
</protein>
<name>A0A834VFH0_SARSC</name>
<evidence type="ECO:0000313" key="2">
    <source>
        <dbReference type="EMBL" id="KAF7491773.1"/>
    </source>
</evidence>
<organism evidence="2">
    <name type="scientific">Sarcoptes scabiei</name>
    <name type="common">Itch mite</name>
    <name type="synonym">Acarus scabiei</name>
    <dbReference type="NCBI Taxonomy" id="52283"/>
    <lineage>
        <taxon>Eukaryota</taxon>
        <taxon>Metazoa</taxon>
        <taxon>Ecdysozoa</taxon>
        <taxon>Arthropoda</taxon>
        <taxon>Chelicerata</taxon>
        <taxon>Arachnida</taxon>
        <taxon>Acari</taxon>
        <taxon>Acariformes</taxon>
        <taxon>Sarcoptiformes</taxon>
        <taxon>Astigmata</taxon>
        <taxon>Psoroptidia</taxon>
        <taxon>Sarcoptoidea</taxon>
        <taxon>Sarcoptidae</taxon>
        <taxon>Sarcoptinae</taxon>
        <taxon>Sarcoptes</taxon>
    </lineage>
</organism>
<dbReference type="AlphaFoldDB" id="A0A834VFH0"/>
<sequence length="331" mass="38774">MLTSEVLQCSFSNWYKLLGDCSIESDIIRIDEKFIEYLLSDGIILPESCNSEQIHHNSIANDCCYDEEQFVSEVLENQTESRDECGDDLQVIEFPSIEKQLRRCLRKFQHVFVKLNWSSCEDSCWMHATRTKCSDLTSIFLLLKSSDKIVHDLTDPFEGCEDSDRINREVFNYELIVRKWIEINPSMEFRCFIVNQTIVAISQRDVRTYYEHIAKEQSIIVQDIFEFFNNRIRAKFPLHNYVIDVFRPDINSIVLIDVNVFGPLTDSLLFDWEELIAISNRNDLDNLSSLPEFRFIENHCGIQPQRFEYNSLPLDVLNGNISNVFDDSNLI</sequence>
<dbReference type="EMBL" id="WVUK01000058">
    <property type="protein sequence ID" value="KAF7491773.1"/>
    <property type="molecule type" value="Genomic_DNA"/>
</dbReference>
<dbReference type="GO" id="GO:0051301">
    <property type="term" value="P:cell division"/>
    <property type="evidence" value="ECO:0007669"/>
    <property type="project" value="UniProtKB-KW"/>
</dbReference>
<dbReference type="Pfam" id="PF07065">
    <property type="entry name" value="D123"/>
    <property type="match status" value="1"/>
</dbReference>